<feature type="compositionally biased region" description="Low complexity" evidence="1">
    <location>
        <begin position="44"/>
        <end position="53"/>
    </location>
</feature>
<gene>
    <name evidence="3" type="ORF">SEUCBS140593_006613</name>
</gene>
<feature type="compositionally biased region" description="Low complexity" evidence="1">
    <location>
        <begin position="679"/>
        <end position="691"/>
    </location>
</feature>
<feature type="compositionally biased region" description="Low complexity" evidence="1">
    <location>
        <begin position="609"/>
        <end position="632"/>
    </location>
</feature>
<feature type="compositionally biased region" description="Low complexity" evidence="1">
    <location>
        <begin position="1002"/>
        <end position="1013"/>
    </location>
</feature>
<dbReference type="Pfam" id="PF00169">
    <property type="entry name" value="PH"/>
    <property type="match status" value="1"/>
</dbReference>
<feature type="region of interest" description="Disordered" evidence="1">
    <location>
        <begin position="884"/>
        <end position="942"/>
    </location>
</feature>
<feature type="region of interest" description="Disordered" evidence="1">
    <location>
        <begin position="977"/>
        <end position="1048"/>
    </location>
</feature>
<feature type="compositionally biased region" description="Polar residues" evidence="1">
    <location>
        <begin position="727"/>
        <end position="766"/>
    </location>
</feature>
<evidence type="ECO:0000313" key="3">
    <source>
        <dbReference type="EMBL" id="CAK7227541.1"/>
    </source>
</evidence>
<dbReference type="SUPFAM" id="SSF50729">
    <property type="entry name" value="PH domain-like"/>
    <property type="match status" value="1"/>
</dbReference>
<dbReference type="PROSITE" id="PS50003">
    <property type="entry name" value="PH_DOMAIN"/>
    <property type="match status" value="1"/>
</dbReference>
<feature type="compositionally biased region" description="Basic residues" evidence="1">
    <location>
        <begin position="1015"/>
        <end position="1024"/>
    </location>
</feature>
<dbReference type="InterPro" id="IPR011993">
    <property type="entry name" value="PH-like_dom_sf"/>
</dbReference>
<dbReference type="Pfam" id="PF25381">
    <property type="entry name" value="PH_26"/>
    <property type="match status" value="1"/>
</dbReference>
<feature type="compositionally biased region" description="Polar residues" evidence="1">
    <location>
        <begin position="915"/>
        <end position="929"/>
    </location>
</feature>
<protein>
    <recommendedName>
        <fullName evidence="2">PH domain-containing protein</fullName>
    </recommendedName>
</protein>
<feature type="region of interest" description="Disordered" evidence="1">
    <location>
        <begin position="1077"/>
        <end position="1149"/>
    </location>
</feature>
<dbReference type="SMART" id="SM00233">
    <property type="entry name" value="PH"/>
    <property type="match status" value="1"/>
</dbReference>
<dbReference type="EMBL" id="CAWUHD010000073">
    <property type="protein sequence ID" value="CAK7227541.1"/>
    <property type="molecule type" value="Genomic_DNA"/>
</dbReference>
<evidence type="ECO:0000256" key="1">
    <source>
        <dbReference type="SAM" id="MobiDB-lite"/>
    </source>
</evidence>
<feature type="compositionally biased region" description="Basic and acidic residues" evidence="1">
    <location>
        <begin position="930"/>
        <end position="940"/>
    </location>
</feature>
<feature type="compositionally biased region" description="Polar residues" evidence="1">
    <location>
        <begin position="856"/>
        <end position="865"/>
    </location>
</feature>
<accession>A0ABP0C8K7</accession>
<feature type="region of interest" description="Disordered" evidence="1">
    <location>
        <begin position="727"/>
        <end position="793"/>
    </location>
</feature>
<evidence type="ECO:0000259" key="2">
    <source>
        <dbReference type="PROSITE" id="PS50003"/>
    </source>
</evidence>
<feature type="compositionally biased region" description="Low complexity" evidence="1">
    <location>
        <begin position="79"/>
        <end position="95"/>
    </location>
</feature>
<sequence>MSQLSGGSNRDSRTPSPPSDDNTFANISNVFGNRKPQQPPQPQPVQTQQTQTPSPEPFPNVPSSPIRGEHGPGALGSDPSFSPGPGRQRSSSRPVSMIQTYQPTLMDTNNAIPELQPIYTLLNSHANKLYQEGYFLKLDDQNTQGRPNPDRNWTECFAQLVGTVLSLWDATELDTAGEDGEVLPKFINLTDASIKVIDSLPTRSANEQPLQNVLSVSTAGRNRYLLHFNSHHSMIQWTAGIRLAMYEHSTLQEAYTGALIAGKGKSLNNINLIMSRSKVPMEEWVRVRFGAGVPWRRCWCVISPPEEKEVQKLQKEMKKRSVYDRSHMPHLKGDMKFYDKKVEGKKQKKAKPIATVTNAYSAYAIYPQSKALIDASSLIKLEGTITIHSNPASTTEGFVFMMPEVRPMVSGFEMLLRSLFPTWDTFCLYGRPTRLVASTLDTRSLMFAMPKHRRYGYLEIMDVSSLVLTEGSGSWTEREWRKRLKELTAKRMAAMDESASSGFESERTSNRSSKRLSFGPGPLPTSNSAGVIGNQAPAPRARVNFADDGDSLRSSRSTAPALHPASRTDSAPPASERQRIPSSMAQAATIAHARNNSDMGMAPVDHQNPYGAPPAGYYDPTSGGSPGYYPSAASPPPRGYVNDLATTPERVSSEDDVSSSRNATPPRDLQDMHQRLQTPEPVVTPPTLHHPPSSRPAATPYHSPELRRANSRLSNATLAQMVNAGTVSSNEGQSSPMPESQDRQPSSRGSGNNNQIPSSSSVPSFNQPGYPQGQHGQPGLPSSNTAPHLTYSKSPLNQAHNALAPALDVTAKPLPYAADGAIPAVSGLPQVPPHGGHMPNHMHGAESGRQRYKGSSEPQSAISSAGSLQDYYIDEAALAKVQFNDANNRNDEPPRQEVIRQDTKRSEASSRYDDASSTTTPDYASTHESVQTRESVDRPRAGVLRTVGDAAPAQPKPSEELNIPDVNFGPTYNYASANIPRNKTPTPLGGNTAAAPNRSHSPGPQAALAGPGPSKLRKAPNHKQRPSDLSHYRQDSDDTIRRRSVAWQPGGAMVGTAATAGEGHAGAMTPEQFVLQRAQAAQASSSFPHQRNPSSNSLLAMRNNTPSPTMRRTSSYDMLTNAAPNPQYQQPQRPSSQGAMTALGGHGRNNSSMDVGAHLSAREQEHLARMTGAPLLNVAPNTRNAQQPAGGPGLVGAIAAREREKQQMKDGVSSQAVQYAINQRQQLQYQQQQVAQQQYYLQQQLQQQQQQQQQYAQMYATPSPPAANYNGYQLPPGHGPPQPRAPQQIQNTYVPPQGYGNNGGGAWPMMQGNPQQQGYAQSSYGGGQPYMQQQQQGQYVQYAQNQAGMGTPRSRTPGPSHHPGQAM</sequence>
<feature type="compositionally biased region" description="Low complexity" evidence="1">
    <location>
        <begin position="767"/>
        <end position="781"/>
    </location>
</feature>
<feature type="compositionally biased region" description="Polar residues" evidence="1">
    <location>
        <begin position="782"/>
        <end position="793"/>
    </location>
</feature>
<feature type="compositionally biased region" description="Low complexity" evidence="1">
    <location>
        <begin position="1077"/>
        <end position="1086"/>
    </location>
</feature>
<feature type="compositionally biased region" description="Polar residues" evidence="1">
    <location>
        <begin position="1087"/>
        <end position="1118"/>
    </location>
</feature>
<evidence type="ECO:0000313" key="4">
    <source>
        <dbReference type="Proteomes" id="UP001642482"/>
    </source>
</evidence>
<proteinExistence type="predicted"/>
<reference evidence="3 4" key="1">
    <citation type="submission" date="2024-01" db="EMBL/GenBank/DDBJ databases">
        <authorList>
            <person name="Allen C."/>
            <person name="Tagirdzhanova G."/>
        </authorList>
    </citation>
    <scope>NUCLEOTIDE SEQUENCE [LARGE SCALE GENOMIC DNA]</scope>
</reference>
<feature type="compositionally biased region" description="Low complexity" evidence="1">
    <location>
        <begin position="833"/>
        <end position="842"/>
    </location>
</feature>
<feature type="compositionally biased region" description="Basic and acidic residues" evidence="1">
    <location>
        <begin position="888"/>
        <end position="914"/>
    </location>
</feature>
<feature type="region of interest" description="Disordered" evidence="1">
    <location>
        <begin position="493"/>
        <end position="585"/>
    </location>
</feature>
<feature type="region of interest" description="Disordered" evidence="1">
    <location>
        <begin position="1"/>
        <end position="95"/>
    </location>
</feature>
<feature type="region of interest" description="Disordered" evidence="1">
    <location>
        <begin position="1310"/>
        <end position="1367"/>
    </location>
</feature>
<feature type="region of interest" description="Disordered" evidence="1">
    <location>
        <begin position="1261"/>
        <end position="1293"/>
    </location>
</feature>
<dbReference type="Proteomes" id="UP001642482">
    <property type="component" value="Unassembled WGS sequence"/>
</dbReference>
<comment type="caution">
    <text evidence="3">The sequence shown here is derived from an EMBL/GenBank/DDBJ whole genome shotgun (WGS) entry which is preliminary data.</text>
</comment>
<name>A0ABP0C8K7_9PEZI</name>
<feature type="region of interest" description="Disordered" evidence="1">
    <location>
        <begin position="829"/>
        <end position="865"/>
    </location>
</feature>
<feature type="compositionally biased region" description="Low complexity" evidence="1">
    <location>
        <begin position="1315"/>
        <end position="1346"/>
    </location>
</feature>
<feature type="region of interest" description="Disordered" evidence="1">
    <location>
        <begin position="597"/>
        <end position="702"/>
    </location>
</feature>
<dbReference type="InterPro" id="IPR001849">
    <property type="entry name" value="PH_domain"/>
</dbReference>
<feature type="compositionally biased region" description="Basic and acidic residues" evidence="1">
    <location>
        <begin position="1025"/>
        <end position="1041"/>
    </location>
</feature>
<feature type="compositionally biased region" description="Low complexity" evidence="1">
    <location>
        <begin position="1121"/>
        <end position="1137"/>
    </location>
</feature>
<feature type="compositionally biased region" description="Polar residues" evidence="1">
    <location>
        <begin position="19"/>
        <end position="31"/>
    </location>
</feature>
<dbReference type="Gene3D" id="2.30.29.30">
    <property type="entry name" value="Pleckstrin-homology domain (PH domain)/Phosphotyrosine-binding domain (PTB)"/>
    <property type="match status" value="1"/>
</dbReference>
<feature type="domain" description="PH" evidence="2">
    <location>
        <begin position="128"/>
        <end position="246"/>
    </location>
</feature>
<dbReference type="InterPro" id="IPR058155">
    <property type="entry name" value="Skg3/CAF120-like_PH"/>
</dbReference>
<organism evidence="3 4">
    <name type="scientific">Sporothrix eucalyptigena</name>
    <dbReference type="NCBI Taxonomy" id="1812306"/>
    <lineage>
        <taxon>Eukaryota</taxon>
        <taxon>Fungi</taxon>
        <taxon>Dikarya</taxon>
        <taxon>Ascomycota</taxon>
        <taxon>Pezizomycotina</taxon>
        <taxon>Sordariomycetes</taxon>
        <taxon>Sordariomycetidae</taxon>
        <taxon>Ophiostomatales</taxon>
        <taxon>Ophiostomataceae</taxon>
        <taxon>Sporothrix</taxon>
    </lineage>
</organism>
<keyword evidence="4" id="KW-1185">Reference proteome</keyword>